<evidence type="ECO:0000313" key="1">
    <source>
        <dbReference type="EMBL" id="CAA6826147.1"/>
    </source>
</evidence>
<dbReference type="AlphaFoldDB" id="A0A6S6U7B1"/>
<dbReference type="EMBL" id="CACVAT010000419">
    <property type="protein sequence ID" value="CAA6826147.1"/>
    <property type="molecule type" value="Genomic_DNA"/>
</dbReference>
<proteinExistence type="predicted"/>
<gene>
    <name evidence="1" type="ORF">HELGO_WM45778</name>
</gene>
<name>A0A6S6U7B1_9GAMM</name>
<accession>A0A6S6U7B1</accession>
<reference evidence="1" key="1">
    <citation type="submission" date="2020-01" db="EMBL/GenBank/DDBJ databases">
        <authorList>
            <person name="Meier V. D."/>
            <person name="Meier V D."/>
        </authorList>
    </citation>
    <scope>NUCLEOTIDE SEQUENCE</scope>
    <source>
        <strain evidence="1">HLG_WM_MAG_09</strain>
    </source>
</reference>
<organism evidence="1">
    <name type="scientific">uncultured Thiotrichaceae bacterium</name>
    <dbReference type="NCBI Taxonomy" id="298394"/>
    <lineage>
        <taxon>Bacteria</taxon>
        <taxon>Pseudomonadati</taxon>
        <taxon>Pseudomonadota</taxon>
        <taxon>Gammaproteobacteria</taxon>
        <taxon>Thiotrichales</taxon>
        <taxon>Thiotrichaceae</taxon>
        <taxon>environmental samples</taxon>
    </lineage>
</organism>
<protein>
    <submittedName>
        <fullName evidence="1">Uncharacterized protein</fullName>
    </submittedName>
</protein>
<sequence>MSVTYREEKVKIIGNNDSTISPHLKCWVKLRRHFEKLVIDGHFFKDGKALNIRTYACV</sequence>